<evidence type="ECO:0000256" key="2">
    <source>
        <dbReference type="SAM" id="Phobius"/>
    </source>
</evidence>
<dbReference type="Gene3D" id="3.40.50.1820">
    <property type="entry name" value="alpha/beta hydrolase"/>
    <property type="match status" value="1"/>
</dbReference>
<dbReference type="Proteomes" id="UP000799444">
    <property type="component" value="Unassembled WGS sequence"/>
</dbReference>
<dbReference type="InterPro" id="IPR029058">
    <property type="entry name" value="AB_hydrolase_fold"/>
</dbReference>
<dbReference type="EMBL" id="ML996204">
    <property type="protein sequence ID" value="KAF2731006.1"/>
    <property type="molecule type" value="Genomic_DNA"/>
</dbReference>
<name>A0A9P4QU56_9PLEO</name>
<keyword evidence="2" id="KW-1133">Transmembrane helix</keyword>
<gene>
    <name evidence="3" type="ORF">EJ04DRAFT_499396</name>
</gene>
<keyword evidence="2" id="KW-0472">Membrane</keyword>
<dbReference type="OrthoDB" id="6431331at2759"/>
<dbReference type="PANTHER" id="PTHR37471:SF1">
    <property type="entry name" value="AB HYDROLASE-1 DOMAIN-CONTAINING PROTEIN"/>
    <property type="match status" value="1"/>
</dbReference>
<feature type="transmembrane region" description="Helical" evidence="2">
    <location>
        <begin position="15"/>
        <end position="35"/>
    </location>
</feature>
<dbReference type="SUPFAM" id="SSF53474">
    <property type="entry name" value="alpha/beta-Hydrolases"/>
    <property type="match status" value="1"/>
</dbReference>
<evidence type="ECO:0000256" key="1">
    <source>
        <dbReference type="SAM" id="MobiDB-lite"/>
    </source>
</evidence>
<feature type="transmembrane region" description="Helical" evidence="2">
    <location>
        <begin position="185"/>
        <end position="210"/>
    </location>
</feature>
<dbReference type="PANTHER" id="PTHR37471">
    <property type="entry name" value="UNNAMED PRODUCT"/>
    <property type="match status" value="1"/>
</dbReference>
<protein>
    <recommendedName>
        <fullName evidence="5">AB hydrolase-1 domain-containing protein</fullName>
    </recommendedName>
</protein>
<organism evidence="3 4">
    <name type="scientific">Polyplosphaeria fusca</name>
    <dbReference type="NCBI Taxonomy" id="682080"/>
    <lineage>
        <taxon>Eukaryota</taxon>
        <taxon>Fungi</taxon>
        <taxon>Dikarya</taxon>
        <taxon>Ascomycota</taxon>
        <taxon>Pezizomycotina</taxon>
        <taxon>Dothideomycetes</taxon>
        <taxon>Pleosporomycetidae</taxon>
        <taxon>Pleosporales</taxon>
        <taxon>Tetraplosphaeriaceae</taxon>
        <taxon>Polyplosphaeria</taxon>
    </lineage>
</organism>
<evidence type="ECO:0000313" key="4">
    <source>
        <dbReference type="Proteomes" id="UP000799444"/>
    </source>
</evidence>
<feature type="transmembrane region" description="Helical" evidence="2">
    <location>
        <begin position="47"/>
        <end position="68"/>
    </location>
</feature>
<evidence type="ECO:0000313" key="3">
    <source>
        <dbReference type="EMBL" id="KAF2731006.1"/>
    </source>
</evidence>
<accession>A0A9P4QU56</accession>
<reference evidence="3" key="1">
    <citation type="journal article" date="2020" name="Stud. Mycol.">
        <title>101 Dothideomycetes genomes: a test case for predicting lifestyles and emergence of pathogens.</title>
        <authorList>
            <person name="Haridas S."/>
            <person name="Albert R."/>
            <person name="Binder M."/>
            <person name="Bloem J."/>
            <person name="Labutti K."/>
            <person name="Salamov A."/>
            <person name="Andreopoulos B."/>
            <person name="Baker S."/>
            <person name="Barry K."/>
            <person name="Bills G."/>
            <person name="Bluhm B."/>
            <person name="Cannon C."/>
            <person name="Castanera R."/>
            <person name="Culley D."/>
            <person name="Daum C."/>
            <person name="Ezra D."/>
            <person name="Gonzalez J."/>
            <person name="Henrissat B."/>
            <person name="Kuo A."/>
            <person name="Liang C."/>
            <person name="Lipzen A."/>
            <person name="Lutzoni F."/>
            <person name="Magnuson J."/>
            <person name="Mondo S."/>
            <person name="Nolan M."/>
            <person name="Ohm R."/>
            <person name="Pangilinan J."/>
            <person name="Park H.-J."/>
            <person name="Ramirez L."/>
            <person name="Alfaro M."/>
            <person name="Sun H."/>
            <person name="Tritt A."/>
            <person name="Yoshinaga Y."/>
            <person name="Zwiers L.-H."/>
            <person name="Turgeon B."/>
            <person name="Goodwin S."/>
            <person name="Spatafora J."/>
            <person name="Crous P."/>
            <person name="Grigoriev I."/>
        </authorList>
    </citation>
    <scope>NUCLEOTIDE SEQUENCE</scope>
    <source>
        <strain evidence="3">CBS 125425</strain>
    </source>
</reference>
<evidence type="ECO:0008006" key="5">
    <source>
        <dbReference type="Google" id="ProtNLM"/>
    </source>
</evidence>
<proteinExistence type="predicted"/>
<sequence length="549" mass="61579">MLVGQSTAEYVLTRAFIYFGSYLGLICLVYFYLALSIGGVAAIASPISIFIEVIGAIEILFYLCWFLPYRHYLHKQRAAFPRPLTCEERKELVDMILAVTPDTELFVRKWMCGASLGDLRRENLKEWLLWALFDSSAPPGDDDEELEGYVTEIEERLGTAIKPGWGPAKSLRMNFDKFTVTHRTLLYYFAIGIVDLVTSIALLISGFSFYRQPRAAFIRSFPFRPFTLLAPNESAAPNISHFYRPHTSKTHRSIVFIHGVGVGLFPFLPLLRNLPKEIGIVAIELLPISSRITTAMPLAEDLKREIGDIVAQHDVKDFVLVANSYGTLLTRQFLESAFLASKLHSIVMIDPLSVLLHLPDMAYKLTKRTPAEANELQLWWVAQTEPDIAFTLSRRFCWREHVIWKEDLIGGNVTLIIGGRDCVVNSEAIAAYVTTDESKLGTNDAAHGNLRWTSQDMEQWNKSVNEWKGQGLELVWLEGLDHGQAFTNKNARSKVLGIIEKYCERDTDGAGGDASEPASETSSRTSKDGAVIQEQEMFSVLSGSGQPKI</sequence>
<dbReference type="AlphaFoldDB" id="A0A9P4QU56"/>
<keyword evidence="2" id="KW-0812">Transmembrane</keyword>
<keyword evidence="4" id="KW-1185">Reference proteome</keyword>
<comment type="caution">
    <text evidence="3">The sequence shown here is derived from an EMBL/GenBank/DDBJ whole genome shotgun (WGS) entry which is preliminary data.</text>
</comment>
<feature type="region of interest" description="Disordered" evidence="1">
    <location>
        <begin position="506"/>
        <end position="531"/>
    </location>
</feature>